<evidence type="ECO:0000256" key="2">
    <source>
        <dbReference type="ARBA" id="ARBA00023125"/>
    </source>
</evidence>
<dbReference type="InterPro" id="IPR036390">
    <property type="entry name" value="WH_DNA-bd_sf"/>
</dbReference>
<dbReference type="EMBL" id="SMBP01000020">
    <property type="protein sequence ID" value="TCU56205.1"/>
    <property type="molecule type" value="Genomic_DNA"/>
</dbReference>
<gene>
    <name evidence="5" type="ORF">EDD61_1203</name>
</gene>
<feature type="domain" description="HTH gntR-type" evidence="4">
    <location>
        <begin position="10"/>
        <end position="78"/>
    </location>
</feature>
<dbReference type="PROSITE" id="PS50949">
    <property type="entry name" value="HTH_GNTR"/>
    <property type="match status" value="1"/>
</dbReference>
<keyword evidence="3" id="KW-0804">Transcription</keyword>
<keyword evidence="1" id="KW-0805">Transcription regulation</keyword>
<sequence>MFLIDVQSKTPIFEQLKKQILEFISIQVLSPNDKLPSVRSLASQLGVNPNTVAKAYQELETQGYIYTVKGKGCFISDNDTDAQIRLEKMKEFKDKVKEMKKYHIGKDGLYQTINEVYEEEYHD</sequence>
<evidence type="ECO:0000313" key="5">
    <source>
        <dbReference type="EMBL" id="TCU56205.1"/>
    </source>
</evidence>
<name>A0A4V2VJJ2_9FIRM</name>
<dbReference type="GO" id="GO:0003677">
    <property type="term" value="F:DNA binding"/>
    <property type="evidence" value="ECO:0007669"/>
    <property type="project" value="UniProtKB-KW"/>
</dbReference>
<dbReference type="AlphaFoldDB" id="A0A4V2VJJ2"/>
<protein>
    <submittedName>
        <fullName evidence="5">GntR family transcriptional regulator</fullName>
    </submittedName>
</protein>
<dbReference type="SMART" id="SM00345">
    <property type="entry name" value="HTH_GNTR"/>
    <property type="match status" value="1"/>
</dbReference>
<dbReference type="PRINTS" id="PR00035">
    <property type="entry name" value="HTHGNTR"/>
</dbReference>
<dbReference type="PANTHER" id="PTHR38445">
    <property type="entry name" value="HTH-TYPE TRANSCRIPTIONAL REPRESSOR YTRA"/>
    <property type="match status" value="1"/>
</dbReference>
<dbReference type="RefSeq" id="WP_008691224.1">
    <property type="nucleotide sequence ID" value="NZ_AP024510.1"/>
</dbReference>
<evidence type="ECO:0000256" key="1">
    <source>
        <dbReference type="ARBA" id="ARBA00023015"/>
    </source>
</evidence>
<dbReference type="SUPFAM" id="SSF46785">
    <property type="entry name" value="Winged helix' DNA-binding domain"/>
    <property type="match status" value="1"/>
</dbReference>
<dbReference type="Pfam" id="PF00392">
    <property type="entry name" value="GntR"/>
    <property type="match status" value="1"/>
</dbReference>
<accession>A0A4V2VJJ2</accession>
<dbReference type="GeneID" id="73794447"/>
<dbReference type="Gene3D" id="1.10.10.10">
    <property type="entry name" value="Winged helix-like DNA-binding domain superfamily/Winged helix DNA-binding domain"/>
    <property type="match status" value="1"/>
</dbReference>
<proteinExistence type="predicted"/>
<dbReference type="Proteomes" id="UP000295773">
    <property type="component" value="Unassembled WGS sequence"/>
</dbReference>
<evidence type="ECO:0000313" key="6">
    <source>
        <dbReference type="Proteomes" id="UP000295773"/>
    </source>
</evidence>
<evidence type="ECO:0000259" key="4">
    <source>
        <dbReference type="PROSITE" id="PS50949"/>
    </source>
</evidence>
<dbReference type="InterPro" id="IPR036388">
    <property type="entry name" value="WH-like_DNA-bd_sf"/>
</dbReference>
<reference evidence="5 6" key="1">
    <citation type="submission" date="2019-03" db="EMBL/GenBank/DDBJ databases">
        <title>Genomic Encyclopedia of Type Strains, Phase IV (KMG-IV): sequencing the most valuable type-strain genomes for metagenomic binning, comparative biology and taxonomic classification.</title>
        <authorList>
            <person name="Goeker M."/>
        </authorList>
    </citation>
    <scope>NUCLEOTIDE SEQUENCE [LARGE SCALE GENOMIC DNA]</scope>
    <source>
        <strain evidence="5 6">DSM 29481</strain>
    </source>
</reference>
<keyword evidence="6" id="KW-1185">Reference proteome</keyword>
<dbReference type="GO" id="GO:0003700">
    <property type="term" value="F:DNA-binding transcription factor activity"/>
    <property type="evidence" value="ECO:0007669"/>
    <property type="project" value="InterPro"/>
</dbReference>
<organism evidence="5 6">
    <name type="scientific">Longicatena caecimuris</name>
    <dbReference type="NCBI Taxonomy" id="1796635"/>
    <lineage>
        <taxon>Bacteria</taxon>
        <taxon>Bacillati</taxon>
        <taxon>Bacillota</taxon>
        <taxon>Erysipelotrichia</taxon>
        <taxon>Erysipelotrichales</taxon>
        <taxon>Erysipelotrichaceae</taxon>
        <taxon>Longicatena</taxon>
    </lineage>
</organism>
<comment type="caution">
    <text evidence="5">The sequence shown here is derived from an EMBL/GenBank/DDBJ whole genome shotgun (WGS) entry which is preliminary data.</text>
</comment>
<dbReference type="CDD" id="cd07377">
    <property type="entry name" value="WHTH_GntR"/>
    <property type="match status" value="1"/>
</dbReference>
<evidence type="ECO:0000256" key="3">
    <source>
        <dbReference type="ARBA" id="ARBA00023163"/>
    </source>
</evidence>
<dbReference type="InterPro" id="IPR000524">
    <property type="entry name" value="Tscrpt_reg_HTH_GntR"/>
</dbReference>
<dbReference type="PANTHER" id="PTHR38445:SF9">
    <property type="entry name" value="HTH-TYPE TRANSCRIPTIONAL REPRESSOR YTRA"/>
    <property type="match status" value="1"/>
</dbReference>
<keyword evidence="2" id="KW-0238">DNA-binding</keyword>